<dbReference type="InterPro" id="IPR011598">
    <property type="entry name" value="bHLH_dom"/>
</dbReference>
<feature type="domain" description="BHLH" evidence="1">
    <location>
        <begin position="80"/>
        <end position="106"/>
    </location>
</feature>
<dbReference type="InterPro" id="IPR036638">
    <property type="entry name" value="HLH_DNA-bd_sf"/>
</dbReference>
<evidence type="ECO:0000313" key="2">
    <source>
        <dbReference type="Proteomes" id="UP000095283"/>
    </source>
</evidence>
<dbReference type="WBParaSite" id="Hba_15973">
    <property type="protein sequence ID" value="Hba_15973"/>
    <property type="gene ID" value="Hba_15973"/>
</dbReference>
<reference evidence="3" key="1">
    <citation type="submission" date="2016-11" db="UniProtKB">
        <authorList>
            <consortium name="WormBaseParasite"/>
        </authorList>
    </citation>
    <scope>IDENTIFICATION</scope>
</reference>
<dbReference type="SUPFAM" id="SSF47459">
    <property type="entry name" value="HLH, helix-loop-helix DNA-binding domain"/>
    <property type="match status" value="1"/>
</dbReference>
<proteinExistence type="predicted"/>
<evidence type="ECO:0000259" key="1">
    <source>
        <dbReference type="Pfam" id="PF00010"/>
    </source>
</evidence>
<sequence>MVYLLSLIPQMAFIATPAFSSLYSGNLMSVNQVVVSNTHSVAQTHNISGKRKVVDPFDPEASVPLPYQLDEFPYSTSVWKRNERERFRVRCVNNGYDSLRRHLPVSDKCRCFHGFEEESEGNVQVDMSVKSHVTNVHQVTL</sequence>
<evidence type="ECO:0000313" key="3">
    <source>
        <dbReference type="WBParaSite" id="Hba_15973"/>
    </source>
</evidence>
<dbReference type="Pfam" id="PF00010">
    <property type="entry name" value="HLH"/>
    <property type="match status" value="1"/>
</dbReference>
<dbReference type="Proteomes" id="UP000095283">
    <property type="component" value="Unplaced"/>
</dbReference>
<dbReference type="GO" id="GO:0046983">
    <property type="term" value="F:protein dimerization activity"/>
    <property type="evidence" value="ECO:0007669"/>
    <property type="project" value="InterPro"/>
</dbReference>
<dbReference type="AlphaFoldDB" id="A0A1I7XE35"/>
<keyword evidence="2" id="KW-1185">Reference proteome</keyword>
<organism evidence="2 3">
    <name type="scientific">Heterorhabditis bacteriophora</name>
    <name type="common">Entomopathogenic nematode worm</name>
    <dbReference type="NCBI Taxonomy" id="37862"/>
    <lineage>
        <taxon>Eukaryota</taxon>
        <taxon>Metazoa</taxon>
        <taxon>Ecdysozoa</taxon>
        <taxon>Nematoda</taxon>
        <taxon>Chromadorea</taxon>
        <taxon>Rhabditida</taxon>
        <taxon>Rhabditina</taxon>
        <taxon>Rhabditomorpha</taxon>
        <taxon>Strongyloidea</taxon>
        <taxon>Heterorhabditidae</taxon>
        <taxon>Heterorhabditis</taxon>
    </lineage>
</organism>
<dbReference type="Gene3D" id="4.10.280.10">
    <property type="entry name" value="Helix-loop-helix DNA-binding domain"/>
    <property type="match status" value="1"/>
</dbReference>
<name>A0A1I7XE35_HETBA</name>
<accession>A0A1I7XE35</accession>
<protein>
    <submittedName>
        <fullName evidence="3">BHLH domain-containing protein</fullName>
    </submittedName>
</protein>